<evidence type="ECO:0000256" key="1">
    <source>
        <dbReference type="SAM" id="MobiDB-lite"/>
    </source>
</evidence>
<organism evidence="2 3">
    <name type="scientific">Ornithinibacillus xuwenensis</name>
    <dbReference type="NCBI Taxonomy" id="3144668"/>
    <lineage>
        <taxon>Bacteria</taxon>
        <taxon>Bacillati</taxon>
        <taxon>Bacillota</taxon>
        <taxon>Bacilli</taxon>
        <taxon>Bacillales</taxon>
        <taxon>Bacillaceae</taxon>
        <taxon>Ornithinibacillus</taxon>
    </lineage>
</organism>
<evidence type="ECO:0000313" key="3">
    <source>
        <dbReference type="Proteomes" id="UP001444625"/>
    </source>
</evidence>
<feature type="region of interest" description="Disordered" evidence="1">
    <location>
        <begin position="1"/>
        <end position="21"/>
    </location>
</feature>
<dbReference type="RefSeq" id="WP_345826232.1">
    <property type="nucleotide sequence ID" value="NZ_JBDIML010000006.1"/>
</dbReference>
<gene>
    <name evidence="2" type="primary">flaG</name>
    <name evidence="2" type="ORF">ABC228_16255</name>
</gene>
<protein>
    <submittedName>
        <fullName evidence="2">Flagellar protein FlaG</fullName>
    </submittedName>
</protein>
<dbReference type="EMBL" id="JBDIML010000006">
    <property type="protein sequence ID" value="MEN2768738.1"/>
    <property type="molecule type" value="Genomic_DNA"/>
</dbReference>
<keyword evidence="2" id="KW-0966">Cell projection</keyword>
<reference evidence="2 3" key="1">
    <citation type="submission" date="2024-05" db="EMBL/GenBank/DDBJ databases">
        <authorList>
            <person name="Haq I."/>
            <person name="Ullah Z."/>
            <person name="Ahmad R."/>
            <person name="Li M."/>
            <person name="Tong Y."/>
        </authorList>
    </citation>
    <scope>NUCLEOTIDE SEQUENCE [LARGE SCALE GENOMIC DNA]</scope>
    <source>
        <strain evidence="2 3">16A2E</strain>
    </source>
</reference>
<keyword evidence="2" id="KW-0282">Flagellum</keyword>
<dbReference type="Pfam" id="PF03646">
    <property type="entry name" value="FlaG"/>
    <property type="match status" value="1"/>
</dbReference>
<dbReference type="Gene3D" id="3.30.160.170">
    <property type="entry name" value="FlaG-like"/>
    <property type="match status" value="1"/>
</dbReference>
<dbReference type="InterPro" id="IPR035924">
    <property type="entry name" value="FlaG-like_sf"/>
</dbReference>
<dbReference type="SUPFAM" id="SSF160214">
    <property type="entry name" value="FlaG-like"/>
    <property type="match status" value="1"/>
</dbReference>
<feature type="compositionally biased region" description="Polar residues" evidence="1">
    <location>
        <begin position="7"/>
        <end position="21"/>
    </location>
</feature>
<evidence type="ECO:0000313" key="2">
    <source>
        <dbReference type="EMBL" id="MEN2768738.1"/>
    </source>
</evidence>
<dbReference type="NCBIfam" id="NF005834">
    <property type="entry name" value="PRK07738.1"/>
    <property type="match status" value="1"/>
</dbReference>
<dbReference type="InterPro" id="IPR005186">
    <property type="entry name" value="FlaG"/>
</dbReference>
<name>A0ABU9XMH8_9BACI</name>
<dbReference type="Proteomes" id="UP001444625">
    <property type="component" value="Unassembled WGS sequence"/>
</dbReference>
<comment type="caution">
    <text evidence="2">The sequence shown here is derived from an EMBL/GenBank/DDBJ whole genome shotgun (WGS) entry which is preliminary data.</text>
</comment>
<accession>A0ABU9XMH8</accession>
<dbReference type="PANTHER" id="PTHR37166:SF1">
    <property type="entry name" value="PROTEIN FLAG"/>
    <property type="match status" value="1"/>
</dbReference>
<proteinExistence type="predicted"/>
<dbReference type="PANTHER" id="PTHR37166">
    <property type="entry name" value="PROTEIN FLAG"/>
    <property type="match status" value="1"/>
</dbReference>
<keyword evidence="2" id="KW-0969">Cilium</keyword>
<keyword evidence="3" id="KW-1185">Reference proteome</keyword>
<sequence>MRVDSFITGTQPLQNSNNNSVTSEIQTVVQDNQQGDIVNPYEGKPSKNDVKMAVDKLNDFVEPLRTNLKFELHDELNEYYVTIVNPDTNEVIKEIPSKKVLDMYAAMADYMGFLIDKKI</sequence>